<evidence type="ECO:0000313" key="1">
    <source>
        <dbReference type="EMBL" id="MBB4905055.1"/>
    </source>
</evidence>
<reference evidence="1 2" key="1">
    <citation type="submission" date="2020-08" db="EMBL/GenBank/DDBJ databases">
        <title>Genomic Encyclopedia of Type Strains, Phase III (KMG-III): the genomes of soil and plant-associated and newly described type strains.</title>
        <authorList>
            <person name="Whitman W."/>
        </authorList>
    </citation>
    <scope>NUCLEOTIDE SEQUENCE [LARGE SCALE GENOMIC DNA]</scope>
    <source>
        <strain evidence="1 2">CECT 8960</strain>
    </source>
</reference>
<accession>A0A7W7VCK0</accession>
<evidence type="ECO:0000313" key="2">
    <source>
        <dbReference type="Proteomes" id="UP000520767"/>
    </source>
</evidence>
<dbReference type="Proteomes" id="UP000520767">
    <property type="component" value="Unassembled WGS sequence"/>
</dbReference>
<dbReference type="AlphaFoldDB" id="A0A7W7VCK0"/>
<gene>
    <name evidence="1" type="ORF">FHR82_001265</name>
</gene>
<sequence>MTVFTATARMVVGDRPSIEFMERVLSGLRRL</sequence>
<proteinExistence type="predicted"/>
<organism evidence="1 2">
    <name type="scientific">Actinophytocola algeriensis</name>
    <dbReference type="NCBI Taxonomy" id="1768010"/>
    <lineage>
        <taxon>Bacteria</taxon>
        <taxon>Bacillati</taxon>
        <taxon>Actinomycetota</taxon>
        <taxon>Actinomycetes</taxon>
        <taxon>Pseudonocardiales</taxon>
        <taxon>Pseudonocardiaceae</taxon>
    </lineage>
</organism>
<keyword evidence="2" id="KW-1185">Reference proteome</keyword>
<protein>
    <submittedName>
        <fullName evidence="1">Uncharacterized protein</fullName>
    </submittedName>
</protein>
<name>A0A7W7VCK0_9PSEU</name>
<comment type="caution">
    <text evidence="1">The sequence shown here is derived from an EMBL/GenBank/DDBJ whole genome shotgun (WGS) entry which is preliminary data.</text>
</comment>
<dbReference type="EMBL" id="JACHJQ010000001">
    <property type="protein sequence ID" value="MBB4905055.1"/>
    <property type="molecule type" value="Genomic_DNA"/>
</dbReference>